<sequence>MSTPESSATMGATLYPPHGTETTTHRVPSTASITDEIAKTVAHQPASQLLQLPMEIRLIIYKDITISPMSLNGSNWLGVYLTCRQLNLELRDALKPENDVENITGITCNGRGHNPRIVISNPAYERFGLIQEVTISMPIPGRFFCCGEALERLYKLWLRHLRVVLTGEDDGGSMMVYDDLKSFHPSIFIYFAEQGQVNCKAVTFTLESLADAEEGRSLSTSLENTLRNGVPYTLKIVQDKDGQQSERTYSSASRFKEVDSGRNETEATWGA</sequence>
<evidence type="ECO:0000313" key="3">
    <source>
        <dbReference type="Proteomes" id="UP000799291"/>
    </source>
</evidence>
<dbReference type="Proteomes" id="UP000799291">
    <property type="component" value="Unassembled WGS sequence"/>
</dbReference>
<evidence type="ECO:0000256" key="1">
    <source>
        <dbReference type="SAM" id="MobiDB-lite"/>
    </source>
</evidence>
<evidence type="ECO:0000313" key="2">
    <source>
        <dbReference type="EMBL" id="KAF2677644.1"/>
    </source>
</evidence>
<protein>
    <submittedName>
        <fullName evidence="2">Uncharacterized protein</fullName>
    </submittedName>
</protein>
<keyword evidence="3" id="KW-1185">Reference proteome</keyword>
<organism evidence="2 3">
    <name type="scientific">Lentithecium fluviatile CBS 122367</name>
    <dbReference type="NCBI Taxonomy" id="1168545"/>
    <lineage>
        <taxon>Eukaryota</taxon>
        <taxon>Fungi</taxon>
        <taxon>Dikarya</taxon>
        <taxon>Ascomycota</taxon>
        <taxon>Pezizomycotina</taxon>
        <taxon>Dothideomycetes</taxon>
        <taxon>Pleosporomycetidae</taxon>
        <taxon>Pleosporales</taxon>
        <taxon>Massarineae</taxon>
        <taxon>Lentitheciaceae</taxon>
        <taxon>Lentithecium</taxon>
    </lineage>
</organism>
<dbReference type="EMBL" id="MU005620">
    <property type="protein sequence ID" value="KAF2677644.1"/>
    <property type="molecule type" value="Genomic_DNA"/>
</dbReference>
<accession>A0A6G1IHD9</accession>
<feature type="region of interest" description="Disordered" evidence="1">
    <location>
        <begin position="241"/>
        <end position="271"/>
    </location>
</feature>
<proteinExistence type="predicted"/>
<dbReference type="OrthoDB" id="3788568at2759"/>
<reference evidence="2" key="1">
    <citation type="journal article" date="2020" name="Stud. Mycol.">
        <title>101 Dothideomycetes genomes: a test case for predicting lifestyles and emergence of pathogens.</title>
        <authorList>
            <person name="Haridas S."/>
            <person name="Albert R."/>
            <person name="Binder M."/>
            <person name="Bloem J."/>
            <person name="Labutti K."/>
            <person name="Salamov A."/>
            <person name="Andreopoulos B."/>
            <person name="Baker S."/>
            <person name="Barry K."/>
            <person name="Bills G."/>
            <person name="Bluhm B."/>
            <person name="Cannon C."/>
            <person name="Castanera R."/>
            <person name="Culley D."/>
            <person name="Daum C."/>
            <person name="Ezra D."/>
            <person name="Gonzalez J."/>
            <person name="Henrissat B."/>
            <person name="Kuo A."/>
            <person name="Liang C."/>
            <person name="Lipzen A."/>
            <person name="Lutzoni F."/>
            <person name="Magnuson J."/>
            <person name="Mondo S."/>
            <person name="Nolan M."/>
            <person name="Ohm R."/>
            <person name="Pangilinan J."/>
            <person name="Park H.-J."/>
            <person name="Ramirez L."/>
            <person name="Alfaro M."/>
            <person name="Sun H."/>
            <person name="Tritt A."/>
            <person name="Yoshinaga Y."/>
            <person name="Zwiers L.-H."/>
            <person name="Turgeon B."/>
            <person name="Goodwin S."/>
            <person name="Spatafora J."/>
            <person name="Crous P."/>
            <person name="Grigoriev I."/>
        </authorList>
    </citation>
    <scope>NUCLEOTIDE SEQUENCE</scope>
    <source>
        <strain evidence="2">CBS 122367</strain>
    </source>
</reference>
<dbReference type="AlphaFoldDB" id="A0A6G1IHD9"/>
<feature type="region of interest" description="Disordered" evidence="1">
    <location>
        <begin position="1"/>
        <end position="27"/>
    </location>
</feature>
<gene>
    <name evidence="2" type="ORF">K458DRAFT_423714</name>
</gene>
<feature type="compositionally biased region" description="Polar residues" evidence="1">
    <location>
        <begin position="1"/>
        <end position="10"/>
    </location>
</feature>
<feature type="compositionally biased region" description="Basic and acidic residues" evidence="1">
    <location>
        <begin position="254"/>
        <end position="265"/>
    </location>
</feature>
<name>A0A6G1IHD9_9PLEO</name>